<dbReference type="OMA" id="FVNSMAC"/>
<organism evidence="1 2">
    <name type="scientific">Penicillium rubens (strain ATCC 28089 / DSM 1075 / NRRL 1951 / Wisconsin 54-1255)</name>
    <name type="common">Penicillium chrysogenum</name>
    <dbReference type="NCBI Taxonomy" id="500485"/>
    <lineage>
        <taxon>Eukaryota</taxon>
        <taxon>Fungi</taxon>
        <taxon>Dikarya</taxon>
        <taxon>Ascomycota</taxon>
        <taxon>Pezizomycotina</taxon>
        <taxon>Eurotiomycetes</taxon>
        <taxon>Eurotiomycetidae</taxon>
        <taxon>Eurotiales</taxon>
        <taxon>Aspergillaceae</taxon>
        <taxon>Penicillium</taxon>
        <taxon>Penicillium chrysogenum species complex</taxon>
    </lineage>
</organism>
<gene>
    <name evidence="1" type="ORF">Pc20g04540</name>
    <name evidence="1" type="ORF">PCH_Pc20g04540</name>
</gene>
<accession>B6HDS8</accession>
<proteinExistence type="predicted"/>
<dbReference type="VEuPathDB" id="FungiDB:PCH_Pc20g04540"/>
<evidence type="ECO:0000313" key="2">
    <source>
        <dbReference type="Proteomes" id="UP000000724"/>
    </source>
</evidence>
<evidence type="ECO:0000313" key="1">
    <source>
        <dbReference type="EMBL" id="CAP85783.1"/>
    </source>
</evidence>
<sequence length="294" mass="31145">MVHYCKTAKYSNVALAESTKIPPDKPHNAVLGLFISSLVSGLRLTVFRLSHLAPVSSLPPSMARAVRYIGIAAHSLHSPHLAYIAQLPGSLYLHFSIRSLPASSPPSTSYYQSSPSPRVPTSLLKPTNAVAFVNSMACPFILDPVVDIVDFARGISRLDGFKVVVVVVVIVVLIKVYRRAGVAHTPATSLGVLGRAELWNYVHEYECSYLQSQGIPVVSFVSWCSVAGDVAPVYLSVGGMVLDEGSGEVRVGQPAFLGSPAALVSARGLSPCADCGVEAGDTEEFAELGRADPA</sequence>
<dbReference type="AlphaFoldDB" id="B6HDS8"/>
<protein>
    <submittedName>
        <fullName evidence="1">Uncharacterized protein</fullName>
    </submittedName>
</protein>
<reference evidence="1 2" key="1">
    <citation type="journal article" date="2008" name="Nat. Biotechnol.">
        <title>Genome sequencing and analysis of the filamentous fungus Penicillium chrysogenum.</title>
        <authorList>
            <person name="van den Berg M.A."/>
            <person name="Albang R."/>
            <person name="Albermann K."/>
            <person name="Badger J.H."/>
            <person name="Daran J.-M."/>
            <person name="Driessen A.J.M."/>
            <person name="Garcia-Estrada C."/>
            <person name="Fedorova N.D."/>
            <person name="Harris D.M."/>
            <person name="Heijne W.H.M."/>
            <person name="Joardar V.S."/>
            <person name="Kiel J.A.K.W."/>
            <person name="Kovalchuk A."/>
            <person name="Martin J.F."/>
            <person name="Nierman W.C."/>
            <person name="Nijland J.G."/>
            <person name="Pronk J.T."/>
            <person name="Roubos J.A."/>
            <person name="van der Klei I.J."/>
            <person name="van Peij N.N.M.E."/>
            <person name="Veenhuis M."/>
            <person name="von Doehren H."/>
            <person name="Wagner C."/>
            <person name="Wortman J.R."/>
            <person name="Bovenberg R.A.L."/>
        </authorList>
    </citation>
    <scope>NUCLEOTIDE SEQUENCE [LARGE SCALE GENOMIC DNA]</scope>
    <source>
        <strain evidence="2">ATCC 28089 / DSM 1075 / NRRL 1951 / Wisconsin 54-1255</strain>
    </source>
</reference>
<name>B6HDS8_PENRW</name>
<keyword evidence="2" id="KW-1185">Reference proteome</keyword>
<dbReference type="EMBL" id="AM920435">
    <property type="protein sequence ID" value="CAP85783.1"/>
    <property type="molecule type" value="Genomic_DNA"/>
</dbReference>
<dbReference type="HOGENOM" id="CLU_946992_0_0_1"/>
<dbReference type="Proteomes" id="UP000000724">
    <property type="component" value="Contig Pc00c20"/>
</dbReference>